<comment type="caution">
    <text evidence="2">The sequence shown here is derived from an EMBL/GenBank/DDBJ whole genome shotgun (WGS) entry which is preliminary data.</text>
</comment>
<keyword evidence="3" id="KW-1185">Reference proteome</keyword>
<dbReference type="AlphaFoldDB" id="A0AAN7XUD5"/>
<accession>A0AAN7XUD5</accession>
<evidence type="ECO:0000256" key="1">
    <source>
        <dbReference type="SAM" id="MobiDB-lite"/>
    </source>
</evidence>
<organism evidence="2 3">
    <name type="scientific">Eleginops maclovinus</name>
    <name type="common">Patagonian blennie</name>
    <name type="synonym">Eleginus maclovinus</name>
    <dbReference type="NCBI Taxonomy" id="56733"/>
    <lineage>
        <taxon>Eukaryota</taxon>
        <taxon>Metazoa</taxon>
        <taxon>Chordata</taxon>
        <taxon>Craniata</taxon>
        <taxon>Vertebrata</taxon>
        <taxon>Euteleostomi</taxon>
        <taxon>Actinopterygii</taxon>
        <taxon>Neopterygii</taxon>
        <taxon>Teleostei</taxon>
        <taxon>Neoteleostei</taxon>
        <taxon>Acanthomorphata</taxon>
        <taxon>Eupercaria</taxon>
        <taxon>Perciformes</taxon>
        <taxon>Notothenioidei</taxon>
        <taxon>Eleginopidae</taxon>
        <taxon>Eleginops</taxon>
    </lineage>
</organism>
<sequence length="72" mass="8139">MIGELASTLHRIHERRRPQLTRPKGVPLPKHHAAEMPCLEIGLLILMSPGAETSTAFLRRRLSGVMHAWSYN</sequence>
<reference evidence="2 3" key="2">
    <citation type="journal article" date="2023" name="Mol. Biol. Evol.">
        <title>Genomics of Secondarily Temperate Adaptation in the Only Non-Antarctic Icefish.</title>
        <authorList>
            <person name="Rivera-Colon A.G."/>
            <person name="Rayamajhi N."/>
            <person name="Minhas B.F."/>
            <person name="Madrigal G."/>
            <person name="Bilyk K.T."/>
            <person name="Yoon V."/>
            <person name="Hune M."/>
            <person name="Gregory S."/>
            <person name="Cheng C.H.C."/>
            <person name="Catchen J.M."/>
        </authorList>
    </citation>
    <scope>NUCLEOTIDE SEQUENCE [LARGE SCALE GENOMIC DNA]</scope>
    <source>
        <strain evidence="2">JMC-PN-2008</strain>
    </source>
</reference>
<protein>
    <submittedName>
        <fullName evidence="2">Uncharacterized protein</fullName>
    </submittedName>
</protein>
<dbReference type="Proteomes" id="UP001346869">
    <property type="component" value="Unassembled WGS sequence"/>
</dbReference>
<evidence type="ECO:0000313" key="3">
    <source>
        <dbReference type="Proteomes" id="UP001346869"/>
    </source>
</evidence>
<gene>
    <name evidence="2" type="ORF">PBY51_009595</name>
</gene>
<evidence type="ECO:0000313" key="2">
    <source>
        <dbReference type="EMBL" id="KAK5868595.1"/>
    </source>
</evidence>
<proteinExistence type="predicted"/>
<feature type="compositionally biased region" description="Basic residues" evidence="1">
    <location>
        <begin position="10"/>
        <end position="19"/>
    </location>
</feature>
<name>A0AAN7XUD5_ELEMC</name>
<reference evidence="2 3" key="1">
    <citation type="journal article" date="2023" name="Genes (Basel)">
        <title>Chromosome-Level Genome Assembly and Circadian Gene Repertoire of the Patagonia Blennie Eleginops maclovinus-The Closest Ancestral Proxy of Antarctic Cryonotothenioids.</title>
        <authorList>
            <person name="Cheng C.C."/>
            <person name="Rivera-Colon A.G."/>
            <person name="Minhas B.F."/>
            <person name="Wilson L."/>
            <person name="Rayamajhi N."/>
            <person name="Vargas-Chacoff L."/>
            <person name="Catchen J.M."/>
        </authorList>
    </citation>
    <scope>NUCLEOTIDE SEQUENCE [LARGE SCALE GENOMIC DNA]</scope>
    <source>
        <strain evidence="2">JMC-PN-2008</strain>
    </source>
</reference>
<feature type="region of interest" description="Disordered" evidence="1">
    <location>
        <begin position="1"/>
        <end position="31"/>
    </location>
</feature>
<dbReference type="EMBL" id="JAUZQC010000007">
    <property type="protein sequence ID" value="KAK5868595.1"/>
    <property type="molecule type" value="Genomic_DNA"/>
</dbReference>